<feature type="domain" description="Fibronectin type-III" evidence="7">
    <location>
        <begin position="205"/>
        <end position="294"/>
    </location>
</feature>
<dbReference type="GeneTree" id="ENSGT01150000286950"/>
<dbReference type="SMART" id="SM00060">
    <property type="entry name" value="FN3"/>
    <property type="match status" value="4"/>
</dbReference>
<dbReference type="PROSITE" id="PS50119">
    <property type="entry name" value="ZF_BBOX"/>
    <property type="match status" value="1"/>
</dbReference>
<feature type="compositionally biased region" description="Basic and acidic residues" evidence="5">
    <location>
        <begin position="14"/>
        <end position="27"/>
    </location>
</feature>
<keyword evidence="1" id="KW-0677">Repeat</keyword>
<dbReference type="SUPFAM" id="SSF57845">
    <property type="entry name" value="B-box zinc-binding domain"/>
    <property type="match status" value="1"/>
</dbReference>
<reference evidence="8" key="3">
    <citation type="submission" date="2025-09" db="UniProtKB">
        <authorList>
            <consortium name="Ensembl"/>
        </authorList>
    </citation>
    <scope>IDENTIFICATION</scope>
</reference>
<dbReference type="SMART" id="SM00336">
    <property type="entry name" value="BBOX"/>
    <property type="match status" value="2"/>
</dbReference>
<evidence type="ECO:0008006" key="10">
    <source>
        <dbReference type="Google" id="ProtNLM"/>
    </source>
</evidence>
<dbReference type="InterPro" id="IPR013783">
    <property type="entry name" value="Ig-like_fold"/>
</dbReference>
<dbReference type="CDD" id="cd19769">
    <property type="entry name" value="Bbox2_TRIM16-like"/>
    <property type="match status" value="1"/>
</dbReference>
<dbReference type="Gene3D" id="4.10.830.40">
    <property type="match status" value="1"/>
</dbReference>
<dbReference type="AlphaFoldDB" id="A0A4W5NHD8"/>
<dbReference type="GO" id="GO:0008270">
    <property type="term" value="F:zinc ion binding"/>
    <property type="evidence" value="ECO:0007669"/>
    <property type="project" value="UniProtKB-KW"/>
</dbReference>
<keyword evidence="2 4" id="KW-0479">Metal-binding</keyword>
<dbReference type="Gene3D" id="3.30.160.60">
    <property type="entry name" value="Classic Zinc Finger"/>
    <property type="match status" value="1"/>
</dbReference>
<feature type="domain" description="Fibronectin type-III" evidence="7">
    <location>
        <begin position="295"/>
        <end position="383"/>
    </location>
</feature>
<dbReference type="InterPro" id="IPR050991">
    <property type="entry name" value="ECM_Regulatory_Proteins"/>
</dbReference>
<reference evidence="9" key="1">
    <citation type="submission" date="2018-06" db="EMBL/GenBank/DDBJ databases">
        <title>Genome assembly of Danube salmon.</title>
        <authorList>
            <person name="Macqueen D.J."/>
            <person name="Gundappa M.K."/>
        </authorList>
    </citation>
    <scope>NUCLEOTIDE SEQUENCE [LARGE SCALE GENOMIC DNA]</scope>
</reference>
<evidence type="ECO:0000256" key="5">
    <source>
        <dbReference type="SAM" id="MobiDB-lite"/>
    </source>
</evidence>
<feature type="domain" description="Fibronectin type-III" evidence="7">
    <location>
        <begin position="384"/>
        <end position="474"/>
    </location>
</feature>
<evidence type="ECO:0000256" key="3">
    <source>
        <dbReference type="ARBA" id="ARBA00022833"/>
    </source>
</evidence>
<dbReference type="PANTHER" id="PTHR46708:SF2">
    <property type="entry name" value="FIBRONECTIN TYPE-III DOMAIN-CONTAINING PROTEIN"/>
    <property type="match status" value="1"/>
</dbReference>
<keyword evidence="9" id="KW-1185">Reference proteome</keyword>
<name>A0A4W5NHD8_9TELE</name>
<reference evidence="8" key="2">
    <citation type="submission" date="2025-08" db="UniProtKB">
        <authorList>
            <consortium name="Ensembl"/>
        </authorList>
    </citation>
    <scope>IDENTIFICATION</scope>
</reference>
<evidence type="ECO:0000256" key="4">
    <source>
        <dbReference type="PROSITE-ProRule" id="PRU00024"/>
    </source>
</evidence>
<dbReference type="CDD" id="cd00063">
    <property type="entry name" value="FN3"/>
    <property type="match status" value="4"/>
</dbReference>
<evidence type="ECO:0000256" key="2">
    <source>
        <dbReference type="ARBA" id="ARBA00022771"/>
    </source>
</evidence>
<dbReference type="Pfam" id="PF00041">
    <property type="entry name" value="fn3"/>
    <property type="match status" value="4"/>
</dbReference>
<dbReference type="Proteomes" id="UP000314982">
    <property type="component" value="Unassembled WGS sequence"/>
</dbReference>
<feature type="compositionally biased region" description="Polar residues" evidence="5">
    <location>
        <begin position="41"/>
        <end position="58"/>
    </location>
</feature>
<dbReference type="Pfam" id="PF00643">
    <property type="entry name" value="zf-B_box"/>
    <property type="match status" value="1"/>
</dbReference>
<feature type="region of interest" description="Disordered" evidence="5">
    <location>
        <begin position="1"/>
        <end position="83"/>
    </location>
</feature>
<evidence type="ECO:0000259" key="7">
    <source>
        <dbReference type="PROSITE" id="PS50853"/>
    </source>
</evidence>
<accession>A0A4W5NHD8</accession>
<dbReference type="InterPro" id="IPR036116">
    <property type="entry name" value="FN3_sf"/>
</dbReference>
<proteinExistence type="predicted"/>
<feature type="compositionally biased region" description="Acidic residues" evidence="5">
    <location>
        <begin position="59"/>
        <end position="77"/>
    </location>
</feature>
<dbReference type="Ensembl" id="ENSHHUT00000050537.1">
    <property type="protein sequence ID" value="ENSHHUP00000048765.1"/>
    <property type="gene ID" value="ENSHHUG00000029552.1"/>
</dbReference>
<dbReference type="Gene3D" id="2.60.40.10">
    <property type="entry name" value="Immunoglobulins"/>
    <property type="match status" value="4"/>
</dbReference>
<dbReference type="STRING" id="62062.ENSHHUP00000048765"/>
<evidence type="ECO:0000259" key="6">
    <source>
        <dbReference type="PROSITE" id="PS50119"/>
    </source>
</evidence>
<evidence type="ECO:0000313" key="8">
    <source>
        <dbReference type="Ensembl" id="ENSHHUP00000048765.1"/>
    </source>
</evidence>
<keyword evidence="3" id="KW-0862">Zinc</keyword>
<dbReference type="InterPro" id="IPR003961">
    <property type="entry name" value="FN3_dom"/>
</dbReference>
<organism evidence="8 9">
    <name type="scientific">Hucho hucho</name>
    <name type="common">huchen</name>
    <dbReference type="NCBI Taxonomy" id="62062"/>
    <lineage>
        <taxon>Eukaryota</taxon>
        <taxon>Metazoa</taxon>
        <taxon>Chordata</taxon>
        <taxon>Craniata</taxon>
        <taxon>Vertebrata</taxon>
        <taxon>Euteleostomi</taxon>
        <taxon>Actinopterygii</taxon>
        <taxon>Neopterygii</taxon>
        <taxon>Teleostei</taxon>
        <taxon>Protacanthopterygii</taxon>
        <taxon>Salmoniformes</taxon>
        <taxon>Salmonidae</taxon>
        <taxon>Salmoninae</taxon>
        <taxon>Hucho</taxon>
    </lineage>
</organism>
<dbReference type="PANTHER" id="PTHR46708">
    <property type="entry name" value="TENASCIN"/>
    <property type="match status" value="1"/>
</dbReference>
<dbReference type="InterPro" id="IPR000315">
    <property type="entry name" value="Znf_B-box"/>
</dbReference>
<feature type="domain" description="B box-type" evidence="6">
    <location>
        <begin position="136"/>
        <end position="176"/>
    </location>
</feature>
<feature type="domain" description="Fibronectin type-III" evidence="7">
    <location>
        <begin position="475"/>
        <end position="564"/>
    </location>
</feature>
<protein>
    <recommendedName>
        <fullName evidence="10">Fibronectin-like</fullName>
    </recommendedName>
</protein>
<dbReference type="SUPFAM" id="SSF49265">
    <property type="entry name" value="Fibronectin type III"/>
    <property type="match status" value="2"/>
</dbReference>
<sequence length="572" mass="62705">MSYHQGAESGAILKEIHKDGSPNKDLDETVDLDMSVLLESAESQTLSYASPNSNQSMDTNEEDDEEDDEEDEEEEEDSAQKENILRPEEVVCDVCEVKAVKFCQTCTLSYCGTHVKKHYTVPKLQRHTLVEVTGDLEERLCQEHNRALEVFCRTDQILICSLCSVTKHKGHNVVYEEIKQSGRPTSDRDQCQRLKLASVDEVLPPPGEIQFSSVTSDSVSLSWGSPEGLTGAQNFSVTWGCDGEEGSLMVEDGCNVEIDGLQPGEKYQFSVATEGEDGSHSRWVSASVYTVVPAPRDLQINQSGANSFTFSWSKAKELEIVPLRFLVSYCSPGTETRSANTEDCYRTLSGLLPGSQYTISVSTVLNNGKQSKPLSTTICTIIPVPVELNVDSVDTTSAAVSWSQPPGLDQTQHHYQISYHCPGTEPHITTTSSHSITLSDLQPATEYSVTVCTVLENGRQSQLVLTTLITTIIPSPDQLTVDSVDTTSAAVSWSQPPGFDQSQHHYQISYHCSGTEPHITTTSSPSITLPDLQCGTQYSVTLCTVLENGKQSPLMSKTLTTGKEVPFKCNFE</sequence>
<keyword evidence="2 4" id="KW-0863">Zinc-finger</keyword>
<evidence type="ECO:0000256" key="1">
    <source>
        <dbReference type="ARBA" id="ARBA00022737"/>
    </source>
</evidence>
<evidence type="ECO:0000313" key="9">
    <source>
        <dbReference type="Proteomes" id="UP000314982"/>
    </source>
</evidence>
<dbReference type="PROSITE" id="PS50853">
    <property type="entry name" value="FN3"/>
    <property type="match status" value="4"/>
</dbReference>